<dbReference type="EMBL" id="CM007368">
    <property type="protein sequence ID" value="OIW07085.1"/>
    <property type="molecule type" value="Genomic_DNA"/>
</dbReference>
<dbReference type="Gramene" id="OIW07085">
    <property type="protein sequence ID" value="OIW07085"/>
    <property type="gene ID" value="TanjilG_02719"/>
</dbReference>
<accession>A0A4P1RBK0</accession>
<name>A0A4P1RBK0_LUPAN</name>
<keyword evidence="2" id="KW-1185">Reference proteome</keyword>
<evidence type="ECO:0000313" key="2">
    <source>
        <dbReference type="Proteomes" id="UP000188354"/>
    </source>
</evidence>
<organism evidence="1 2">
    <name type="scientific">Lupinus angustifolius</name>
    <name type="common">Narrow-leaved blue lupine</name>
    <dbReference type="NCBI Taxonomy" id="3871"/>
    <lineage>
        <taxon>Eukaryota</taxon>
        <taxon>Viridiplantae</taxon>
        <taxon>Streptophyta</taxon>
        <taxon>Embryophyta</taxon>
        <taxon>Tracheophyta</taxon>
        <taxon>Spermatophyta</taxon>
        <taxon>Magnoliopsida</taxon>
        <taxon>eudicotyledons</taxon>
        <taxon>Gunneridae</taxon>
        <taxon>Pentapetalae</taxon>
        <taxon>rosids</taxon>
        <taxon>fabids</taxon>
        <taxon>Fabales</taxon>
        <taxon>Fabaceae</taxon>
        <taxon>Papilionoideae</taxon>
        <taxon>50 kb inversion clade</taxon>
        <taxon>genistoids sensu lato</taxon>
        <taxon>core genistoids</taxon>
        <taxon>Genisteae</taxon>
        <taxon>Lupinus</taxon>
    </lineage>
</organism>
<dbReference type="AlphaFoldDB" id="A0A4P1RBK0"/>
<sequence length="120" mass="12701">MKNRAAAYGNHGGGRRKPLGPCQSCREVAGGTLTDRAAPAVALKLTVIIRANRDEPEHILCVGGEEKTRSGTSLDCMAACVSALLASRHPEPIFGGVSIVQKCFVQGCTSNEFRTPLFMA</sequence>
<reference evidence="1 2" key="1">
    <citation type="journal article" date="2017" name="Plant Biotechnol. J.">
        <title>A comprehensive draft genome sequence for lupin (Lupinus angustifolius), an emerging health food: insights into plant-microbe interactions and legume evolution.</title>
        <authorList>
            <person name="Hane J.K."/>
            <person name="Ming Y."/>
            <person name="Kamphuis L.G."/>
            <person name="Nelson M.N."/>
            <person name="Garg G."/>
            <person name="Atkins C.A."/>
            <person name="Bayer P.E."/>
            <person name="Bravo A."/>
            <person name="Bringans S."/>
            <person name="Cannon S."/>
            <person name="Edwards D."/>
            <person name="Foley R."/>
            <person name="Gao L.L."/>
            <person name="Harrison M.J."/>
            <person name="Huang W."/>
            <person name="Hurgobin B."/>
            <person name="Li S."/>
            <person name="Liu C.W."/>
            <person name="McGrath A."/>
            <person name="Morahan G."/>
            <person name="Murray J."/>
            <person name="Weller J."/>
            <person name="Jian J."/>
            <person name="Singh K.B."/>
        </authorList>
    </citation>
    <scope>NUCLEOTIDE SEQUENCE</scope>
    <source>
        <strain evidence="2">cv. Tanjil</strain>
        <tissue evidence="1">Whole plant</tissue>
    </source>
</reference>
<protein>
    <submittedName>
        <fullName evidence="1">Uncharacterized protein</fullName>
    </submittedName>
</protein>
<dbReference type="Proteomes" id="UP000188354">
    <property type="component" value="Chromosome LG08"/>
</dbReference>
<proteinExistence type="predicted"/>
<gene>
    <name evidence="1" type="ORF">TanjilG_02719</name>
</gene>
<evidence type="ECO:0000313" key="1">
    <source>
        <dbReference type="EMBL" id="OIW07085.1"/>
    </source>
</evidence>